<reference evidence="2 3" key="1">
    <citation type="journal article" date="2018" name="Sci. Rep.">
        <title>Genome sequence of the cauliflower mushroom Sparassis crispa (Hanabiratake) and its association with beneficial usage.</title>
        <authorList>
            <person name="Kiyama R."/>
            <person name="Furutani Y."/>
            <person name="Kawaguchi K."/>
            <person name="Nakanishi T."/>
        </authorList>
    </citation>
    <scope>NUCLEOTIDE SEQUENCE [LARGE SCALE GENOMIC DNA]</scope>
</reference>
<feature type="domain" description="Glutaminase A central" evidence="1">
    <location>
        <begin position="28"/>
        <end position="131"/>
    </location>
</feature>
<dbReference type="OrthoDB" id="2803628at2759"/>
<keyword evidence="3" id="KW-1185">Reference proteome</keyword>
<evidence type="ECO:0000313" key="2">
    <source>
        <dbReference type="EMBL" id="GBE79664.1"/>
    </source>
</evidence>
<evidence type="ECO:0000259" key="1">
    <source>
        <dbReference type="Pfam" id="PF16335"/>
    </source>
</evidence>
<name>A0A401GBV9_9APHY</name>
<dbReference type="STRING" id="139825.A0A401GBV9"/>
<dbReference type="PANTHER" id="PTHR31987:SF1">
    <property type="entry name" value="GLUTAMINASE A"/>
    <property type="match status" value="1"/>
</dbReference>
<dbReference type="GeneID" id="38776581"/>
<dbReference type="Proteomes" id="UP000287166">
    <property type="component" value="Unassembled WGS sequence"/>
</dbReference>
<sequence>MPQGPRRTSESSYILAPIERYYWYLRYKNSNYSSIAASYVQQWQKFATASDGLHLTLEVGFCSSGVCLTDYHQYGNDSTWGLTYNMFADKLLGTNIIPGVVYGMQTAFYNTTASTFGVQLDTRDTYTSTSW</sequence>
<evidence type="ECO:0000313" key="3">
    <source>
        <dbReference type="Proteomes" id="UP000287166"/>
    </source>
</evidence>
<dbReference type="RefSeq" id="XP_027610577.1">
    <property type="nucleotide sequence ID" value="XM_027754776.1"/>
</dbReference>
<dbReference type="AlphaFoldDB" id="A0A401GBV9"/>
<dbReference type="EMBL" id="BFAD01000002">
    <property type="protein sequence ID" value="GBE79664.1"/>
    <property type="molecule type" value="Genomic_DNA"/>
</dbReference>
<accession>A0A401GBV9</accession>
<dbReference type="PANTHER" id="PTHR31987">
    <property type="entry name" value="GLUTAMINASE A-RELATED"/>
    <property type="match status" value="1"/>
</dbReference>
<dbReference type="InterPro" id="IPR032514">
    <property type="entry name" value="GtaA_central"/>
</dbReference>
<gene>
    <name evidence="2" type="ORF">SCP_0208640</name>
</gene>
<comment type="caution">
    <text evidence="2">The sequence shown here is derived from an EMBL/GenBank/DDBJ whole genome shotgun (WGS) entry which is preliminary data.</text>
</comment>
<dbReference type="Pfam" id="PF16335">
    <property type="entry name" value="GtaA_6_Hairpin"/>
    <property type="match status" value="1"/>
</dbReference>
<dbReference type="InterPro" id="IPR052743">
    <property type="entry name" value="Glutaminase_GtaA"/>
</dbReference>
<organism evidence="2 3">
    <name type="scientific">Sparassis crispa</name>
    <dbReference type="NCBI Taxonomy" id="139825"/>
    <lineage>
        <taxon>Eukaryota</taxon>
        <taxon>Fungi</taxon>
        <taxon>Dikarya</taxon>
        <taxon>Basidiomycota</taxon>
        <taxon>Agaricomycotina</taxon>
        <taxon>Agaricomycetes</taxon>
        <taxon>Polyporales</taxon>
        <taxon>Sparassidaceae</taxon>
        <taxon>Sparassis</taxon>
    </lineage>
</organism>
<dbReference type="InParanoid" id="A0A401GBV9"/>
<proteinExistence type="predicted"/>
<protein>
    <recommendedName>
        <fullName evidence="1">Glutaminase A central domain-containing protein</fullName>
    </recommendedName>
</protein>